<proteinExistence type="predicted"/>
<dbReference type="OMA" id="VINERDH"/>
<dbReference type="RefSeq" id="XP_027202760.1">
    <property type="nucleotide sequence ID" value="XM_027346959.1"/>
</dbReference>
<keyword evidence="1" id="KW-0143">Chaperone</keyword>
<sequence length="352" mass="39355">MGKDYYKLLGVTRSSSEDEIKRAYKKLALKWHPDKHKDPKTKKQAEEMFKDISEAYDVLSDSEKKKIYDIYGEEGLKGGISGGAEGMSGGRVGNVRYTTYTGVNPEELFSKIFGKGGHDIFDNMGDFTYTTFGGGEGMGGGSRVSFFDDGPSVGFGGFPGVSSKRSSPTTAPVQVKDYEKDLKVTLEDIFTGVTKKLKVGRWRFDGSRKYSHEKILEIKIRPGWKEGTKISFKGEGDQESPDQPPGNLVFILRVADHKYFSREDNNLVYTHPIKLIECFTGVSFNTPTIEGRTININAQPVITPKSFRIISHKGIPDQKTGVRGDLIIRFEIEFPTSFSEYQRKQMISILSS</sequence>
<name>A0A6P6YBV0_DERPT</name>
<dbReference type="InterPro" id="IPR036869">
    <property type="entry name" value="J_dom_sf"/>
</dbReference>
<dbReference type="SUPFAM" id="SSF46565">
    <property type="entry name" value="Chaperone J-domain"/>
    <property type="match status" value="1"/>
</dbReference>
<dbReference type="Pfam" id="PF01556">
    <property type="entry name" value="DnaJ_C"/>
    <property type="match status" value="1"/>
</dbReference>
<dbReference type="GO" id="GO:0051082">
    <property type="term" value="F:unfolded protein binding"/>
    <property type="evidence" value="ECO:0007669"/>
    <property type="project" value="InterPro"/>
</dbReference>
<dbReference type="Gene3D" id="2.60.260.20">
    <property type="entry name" value="Urease metallochaperone UreE, N-terminal domain"/>
    <property type="match status" value="2"/>
</dbReference>
<dbReference type="Pfam" id="PF00226">
    <property type="entry name" value="DnaJ"/>
    <property type="match status" value="1"/>
</dbReference>
<dbReference type="InParanoid" id="A0A6P6YBV0"/>
<dbReference type="OrthoDB" id="550424at2759"/>
<dbReference type="InterPro" id="IPR051339">
    <property type="entry name" value="DnaJ_subfamily_B"/>
</dbReference>
<dbReference type="KEGG" id="dpte:113796651"/>
<dbReference type="InterPro" id="IPR018253">
    <property type="entry name" value="DnaJ_domain_CS"/>
</dbReference>
<dbReference type="Gene3D" id="1.10.287.110">
    <property type="entry name" value="DnaJ domain"/>
    <property type="match status" value="1"/>
</dbReference>
<organism evidence="3 4">
    <name type="scientific">Dermatophagoides pteronyssinus</name>
    <name type="common">European house dust mite</name>
    <dbReference type="NCBI Taxonomy" id="6956"/>
    <lineage>
        <taxon>Eukaryota</taxon>
        <taxon>Metazoa</taxon>
        <taxon>Ecdysozoa</taxon>
        <taxon>Arthropoda</taxon>
        <taxon>Chelicerata</taxon>
        <taxon>Arachnida</taxon>
        <taxon>Acari</taxon>
        <taxon>Acariformes</taxon>
        <taxon>Sarcoptiformes</taxon>
        <taxon>Astigmata</taxon>
        <taxon>Psoroptidia</taxon>
        <taxon>Analgoidea</taxon>
        <taxon>Pyroglyphidae</taxon>
        <taxon>Dermatophagoidinae</taxon>
        <taxon>Dermatophagoides</taxon>
    </lineage>
</organism>
<dbReference type="Proteomes" id="UP000515146">
    <property type="component" value="Unplaced"/>
</dbReference>
<dbReference type="GO" id="GO:0051087">
    <property type="term" value="F:protein-folding chaperone binding"/>
    <property type="evidence" value="ECO:0007669"/>
    <property type="project" value="TreeGrafter"/>
</dbReference>
<dbReference type="AlphaFoldDB" id="A0A6P6YBV0"/>
<dbReference type="PRINTS" id="PR00625">
    <property type="entry name" value="JDOMAIN"/>
</dbReference>
<dbReference type="SMART" id="SM00271">
    <property type="entry name" value="DnaJ"/>
    <property type="match status" value="1"/>
</dbReference>
<evidence type="ECO:0000313" key="4">
    <source>
        <dbReference type="RefSeq" id="XP_027202760.1"/>
    </source>
</evidence>
<keyword evidence="3" id="KW-1185">Reference proteome</keyword>
<dbReference type="CDD" id="cd06257">
    <property type="entry name" value="DnaJ"/>
    <property type="match status" value="1"/>
</dbReference>
<dbReference type="GO" id="GO:0006457">
    <property type="term" value="P:protein folding"/>
    <property type="evidence" value="ECO:0007669"/>
    <property type="project" value="InterPro"/>
</dbReference>
<reference evidence="4" key="1">
    <citation type="submission" date="2025-08" db="UniProtKB">
        <authorList>
            <consortium name="RefSeq"/>
        </authorList>
    </citation>
    <scope>IDENTIFICATION</scope>
    <source>
        <strain evidence="4">Airmid</strain>
    </source>
</reference>
<gene>
    <name evidence="4" type="primary">LOC113796651</name>
</gene>
<evidence type="ECO:0000259" key="2">
    <source>
        <dbReference type="PROSITE" id="PS50076"/>
    </source>
</evidence>
<dbReference type="FunFam" id="2.60.260.20:FF:000013">
    <property type="entry name" value="DnaJ subfamily B member 11"/>
    <property type="match status" value="1"/>
</dbReference>
<accession>A0A6P6YBV0</accession>
<dbReference type="PANTHER" id="PTHR24078">
    <property type="entry name" value="DNAJ HOMOLOG SUBFAMILY C MEMBER"/>
    <property type="match status" value="1"/>
</dbReference>
<dbReference type="SUPFAM" id="SSF49493">
    <property type="entry name" value="HSP40/DnaJ peptide-binding domain"/>
    <property type="match status" value="2"/>
</dbReference>
<feature type="domain" description="J" evidence="2">
    <location>
        <begin position="4"/>
        <end position="72"/>
    </location>
</feature>
<dbReference type="FunFam" id="2.60.260.20:FF:000015">
    <property type="entry name" value="Heat shock protein 40"/>
    <property type="match status" value="1"/>
</dbReference>
<evidence type="ECO:0000256" key="1">
    <source>
        <dbReference type="ARBA" id="ARBA00023186"/>
    </source>
</evidence>
<dbReference type="PANTHER" id="PTHR24078:SF553">
    <property type="entry name" value="DNAJ HOMOLOG SUBFAMILY B MEMBER 5"/>
    <property type="match status" value="1"/>
</dbReference>
<dbReference type="InterPro" id="IPR002939">
    <property type="entry name" value="DnaJ_C"/>
</dbReference>
<dbReference type="CDD" id="cd10747">
    <property type="entry name" value="DnaJ_C"/>
    <property type="match status" value="1"/>
</dbReference>
<protein>
    <submittedName>
        <fullName evidence="4">DnaJ homolog subfamily B member 1-like</fullName>
    </submittedName>
</protein>
<dbReference type="GO" id="GO:0005829">
    <property type="term" value="C:cytosol"/>
    <property type="evidence" value="ECO:0007669"/>
    <property type="project" value="TreeGrafter"/>
</dbReference>
<evidence type="ECO:0000313" key="3">
    <source>
        <dbReference type="Proteomes" id="UP000515146"/>
    </source>
</evidence>
<dbReference type="PROSITE" id="PS50076">
    <property type="entry name" value="DNAJ_2"/>
    <property type="match status" value="1"/>
</dbReference>
<dbReference type="InterPro" id="IPR001623">
    <property type="entry name" value="DnaJ_domain"/>
</dbReference>
<dbReference type="InterPro" id="IPR008971">
    <property type="entry name" value="HSP40/DnaJ_pept-bd"/>
</dbReference>
<dbReference type="PROSITE" id="PS00636">
    <property type="entry name" value="DNAJ_1"/>
    <property type="match status" value="1"/>
</dbReference>